<dbReference type="InterPro" id="IPR035917">
    <property type="entry name" value="YjbQ-like_sf"/>
</dbReference>
<protein>
    <submittedName>
        <fullName evidence="2">Secondary thiamine-phosphate synthase enzyme YjbQ</fullName>
    </submittedName>
</protein>
<reference evidence="2 3" key="1">
    <citation type="submission" date="2024-10" db="EMBL/GenBank/DDBJ databases">
        <title>The Natural Products Discovery Center: Release of the First 8490 Sequenced Strains for Exploring Actinobacteria Biosynthetic Diversity.</title>
        <authorList>
            <person name="Kalkreuter E."/>
            <person name="Kautsar S.A."/>
            <person name="Yang D."/>
            <person name="Bader C.D."/>
            <person name="Teijaro C.N."/>
            <person name="Fluegel L."/>
            <person name="Davis C.M."/>
            <person name="Simpson J.R."/>
            <person name="Lauterbach L."/>
            <person name="Steele A.D."/>
            <person name="Gui C."/>
            <person name="Meng S."/>
            <person name="Li G."/>
            <person name="Viehrig K."/>
            <person name="Ye F."/>
            <person name="Su P."/>
            <person name="Kiefer A.F."/>
            <person name="Nichols A."/>
            <person name="Cepeda A.J."/>
            <person name="Yan W."/>
            <person name="Fan B."/>
            <person name="Jiang Y."/>
            <person name="Adhikari A."/>
            <person name="Zheng C.-J."/>
            <person name="Schuster L."/>
            <person name="Cowan T.M."/>
            <person name="Smanski M.J."/>
            <person name="Chevrette M.G."/>
            <person name="De Carvalho L.P.S."/>
            <person name="Shen B."/>
        </authorList>
    </citation>
    <scope>NUCLEOTIDE SEQUENCE [LARGE SCALE GENOMIC DNA]</scope>
    <source>
        <strain evidence="2 3">NPDC003029</strain>
    </source>
</reference>
<gene>
    <name evidence="2" type="ORF">ACFYWW_28470</name>
</gene>
<evidence type="ECO:0000313" key="2">
    <source>
        <dbReference type="EMBL" id="MFF3342613.1"/>
    </source>
</evidence>
<dbReference type="PIRSF" id="PIRSF004681">
    <property type="entry name" value="UCP004681"/>
    <property type="match status" value="1"/>
</dbReference>
<dbReference type="NCBIfam" id="TIGR00149">
    <property type="entry name" value="TIGR00149_YjbQ"/>
    <property type="match status" value="1"/>
</dbReference>
<dbReference type="EMBL" id="JBIAPK010000010">
    <property type="protein sequence ID" value="MFF3342613.1"/>
    <property type="molecule type" value="Genomic_DNA"/>
</dbReference>
<dbReference type="Pfam" id="PF01894">
    <property type="entry name" value="YjbQ"/>
    <property type="match status" value="1"/>
</dbReference>
<evidence type="ECO:0000256" key="1">
    <source>
        <dbReference type="ARBA" id="ARBA00005534"/>
    </source>
</evidence>
<name>A0ABW6RM20_9ACTN</name>
<sequence>MSEPFTTRILNVTTGTDETVADLTHDCEQFLQQAARGRDGLLNVFVPHATAGIAILETGAGSDSDLLAALHTLLPADDRWQHRHGTPGHGRDHVLPALVPPHATLPVIGGRLELGTWQSVCLVDTNKDNPDRRVRLSFLS</sequence>
<dbReference type="Gene3D" id="2.60.120.460">
    <property type="entry name" value="YjbQ-like"/>
    <property type="match status" value="1"/>
</dbReference>
<dbReference type="InterPro" id="IPR001602">
    <property type="entry name" value="UPF0047_YjbQ-like"/>
</dbReference>
<evidence type="ECO:0000313" key="3">
    <source>
        <dbReference type="Proteomes" id="UP001601976"/>
    </source>
</evidence>
<dbReference type="RefSeq" id="WP_355714689.1">
    <property type="nucleotide sequence ID" value="NZ_JBEXNP010000003.1"/>
</dbReference>
<organism evidence="2 3">
    <name type="scientific">Streptomyces flavidovirens</name>
    <dbReference type="NCBI Taxonomy" id="67298"/>
    <lineage>
        <taxon>Bacteria</taxon>
        <taxon>Bacillati</taxon>
        <taxon>Actinomycetota</taxon>
        <taxon>Actinomycetes</taxon>
        <taxon>Kitasatosporales</taxon>
        <taxon>Streptomycetaceae</taxon>
        <taxon>Streptomyces</taxon>
    </lineage>
</organism>
<comment type="similarity">
    <text evidence="1">Belongs to the UPF0047 family.</text>
</comment>
<proteinExistence type="inferred from homology"/>
<dbReference type="PANTHER" id="PTHR30615">
    <property type="entry name" value="UNCHARACTERIZED PROTEIN YJBQ-RELATED"/>
    <property type="match status" value="1"/>
</dbReference>
<dbReference type="PANTHER" id="PTHR30615:SF8">
    <property type="entry name" value="UPF0047 PROTEIN C4A8.02C"/>
    <property type="match status" value="1"/>
</dbReference>
<accession>A0ABW6RM20</accession>
<dbReference type="SUPFAM" id="SSF111038">
    <property type="entry name" value="YjbQ-like"/>
    <property type="match status" value="1"/>
</dbReference>
<keyword evidence="3" id="KW-1185">Reference proteome</keyword>
<dbReference type="Proteomes" id="UP001601976">
    <property type="component" value="Unassembled WGS sequence"/>
</dbReference>
<comment type="caution">
    <text evidence="2">The sequence shown here is derived from an EMBL/GenBank/DDBJ whole genome shotgun (WGS) entry which is preliminary data.</text>
</comment>